<name>A0ABN8CNM3_9STRA</name>
<reference evidence="2 3" key="1">
    <citation type="submission" date="2021-11" db="EMBL/GenBank/DDBJ databases">
        <authorList>
            <person name="Islam A."/>
            <person name="Islam S."/>
            <person name="Flora M.S."/>
            <person name="Rahman M."/>
            <person name="Ziaur R.M."/>
            <person name="Epstein J.H."/>
            <person name="Hassan M."/>
            <person name="Klassen M."/>
            <person name="Woodard K."/>
            <person name="Webb A."/>
            <person name="Webby R.J."/>
            <person name="El Zowalaty M.E."/>
        </authorList>
    </citation>
    <scope>NUCLEOTIDE SEQUENCE [LARGE SCALE GENOMIC DNA]</scope>
    <source>
        <strain evidence="2">Pbs1</strain>
    </source>
</reference>
<keyword evidence="3" id="KW-1185">Reference proteome</keyword>
<dbReference type="PANTHER" id="PTHR46494:SF1">
    <property type="entry name" value="CORA FAMILY METAL ION TRANSPORTER (EUROFUNG)"/>
    <property type="match status" value="1"/>
</dbReference>
<evidence type="ECO:0000313" key="2">
    <source>
        <dbReference type="EMBL" id="CAH0514512.1"/>
    </source>
</evidence>
<evidence type="ECO:0000313" key="3">
    <source>
        <dbReference type="Proteomes" id="UP001158986"/>
    </source>
</evidence>
<dbReference type="EMBL" id="CAKLCB010000073">
    <property type="protein sequence ID" value="CAH0514512.1"/>
    <property type="molecule type" value="Genomic_DNA"/>
</dbReference>
<accession>A0ABN8CNM3</accession>
<dbReference type="Gene3D" id="3.30.460.20">
    <property type="entry name" value="CorA soluble domain-like"/>
    <property type="match status" value="1"/>
</dbReference>
<sequence>MVERFMYSKRPNWVVVRWINVEGIDPLMMRRLAVRYRLHPLAVEDTLDADLERPKYEHYDEHSSLILQIVHARDLKKALKYQSMYRASLFAIMACHRLKPRMDIAIQGRLTGSGSVSFVTCLWVVDAYYDLHSTHTALVRTLRTNTRQLLRMQNMRL</sequence>
<comment type="subcellular location">
    <subcellularLocation>
        <location evidence="1">Cell membrane</location>
        <topology evidence="1">Multi-pass membrane protein</topology>
    </subcellularLocation>
</comment>
<dbReference type="InterPro" id="IPR045861">
    <property type="entry name" value="CorA_cytoplasmic_dom"/>
</dbReference>
<dbReference type="Proteomes" id="UP001158986">
    <property type="component" value="Unassembled WGS sequence"/>
</dbReference>
<organism evidence="2 3">
    <name type="scientific">Peronospora belbahrii</name>
    <dbReference type="NCBI Taxonomy" id="622444"/>
    <lineage>
        <taxon>Eukaryota</taxon>
        <taxon>Sar</taxon>
        <taxon>Stramenopiles</taxon>
        <taxon>Oomycota</taxon>
        <taxon>Peronosporomycetes</taxon>
        <taxon>Peronosporales</taxon>
        <taxon>Peronosporaceae</taxon>
        <taxon>Peronospora</taxon>
    </lineage>
</organism>
<dbReference type="PANTHER" id="PTHR46494">
    <property type="entry name" value="CORA FAMILY METAL ION TRANSPORTER (EUROFUNG)"/>
    <property type="match status" value="1"/>
</dbReference>
<evidence type="ECO:0000256" key="1">
    <source>
        <dbReference type="ARBA" id="ARBA00004651"/>
    </source>
</evidence>
<dbReference type="SUPFAM" id="SSF143865">
    <property type="entry name" value="CorA soluble domain-like"/>
    <property type="match status" value="1"/>
</dbReference>
<gene>
    <name evidence="2" type="ORF">PBS001_LOCUS1261</name>
</gene>
<proteinExistence type="predicted"/>
<comment type="caution">
    <text evidence="2">The sequence shown here is derived from an EMBL/GenBank/DDBJ whole genome shotgun (WGS) entry which is preliminary data.</text>
</comment>
<protein>
    <submittedName>
        <fullName evidence="2">Uncharacterized protein</fullName>
    </submittedName>
</protein>